<organism evidence="1 2">
    <name type="scientific">Oceanobacillus picturae</name>
    <dbReference type="NCBI Taxonomy" id="171693"/>
    <lineage>
        <taxon>Bacteria</taxon>
        <taxon>Bacillati</taxon>
        <taxon>Bacillota</taxon>
        <taxon>Bacilli</taxon>
        <taxon>Bacillales</taxon>
        <taxon>Bacillaceae</taxon>
        <taxon>Oceanobacillus</taxon>
    </lineage>
</organism>
<reference evidence="2" key="1">
    <citation type="submission" date="2015-07" db="EMBL/GenBank/DDBJ databases">
        <title>Draft Genome Sequence of Oceanobacillus picturae Heshi-B3 that Was Isolated from Fermented Rice Bran with Aging Salted Mackerel, Which Was Named Heshiko as Traditional Fermented Seafood in Japan.</title>
        <authorList>
            <person name="Akuzawa S."/>
            <person name="Nakagawa J."/>
            <person name="Kanekatsu T."/>
            <person name="Kanesaki Y."/>
            <person name="Suzuki T."/>
        </authorList>
    </citation>
    <scope>NUCLEOTIDE SEQUENCE [LARGE SCALE GENOMIC DNA]</scope>
    <source>
        <strain evidence="2">Heshi-B3</strain>
    </source>
</reference>
<sequence>MKTPLIEGSLYKVNNLIKEPRVLHTYRYGKYKLSVGTAYLPGSSNSCSSHWTSKASSAIHRTQKMQMHFQGVLYFPPLINASRIHNVIKSSGRI</sequence>
<gene>
    <name evidence="1" type="ORF">OPHB3_1078</name>
</gene>
<dbReference type="EMBL" id="BBXV01000012">
    <property type="protein sequence ID" value="GAQ17153.1"/>
    <property type="molecule type" value="Genomic_DNA"/>
</dbReference>
<reference evidence="1 2" key="2">
    <citation type="journal article" date="2016" name="Genome Announc.">
        <title>Draft Genome Sequence of Oceanobacillus picturae Heshi-B3, Isolated from Fermented Rice Bran in a Traditional Japanese Seafood Dish.</title>
        <authorList>
            <person name="Akuzawa S."/>
            <person name="Nagaoka J."/>
            <person name="Kanekatsu M."/>
            <person name="Kanesaki Y."/>
            <person name="Suzuki T."/>
        </authorList>
    </citation>
    <scope>NUCLEOTIDE SEQUENCE [LARGE SCALE GENOMIC DNA]</scope>
    <source>
        <strain evidence="1 2">Heshi-B3</strain>
    </source>
</reference>
<comment type="caution">
    <text evidence="1">The sequence shown here is derived from an EMBL/GenBank/DDBJ whole genome shotgun (WGS) entry which is preliminary data.</text>
</comment>
<keyword evidence="1" id="KW-0449">Lipoprotein</keyword>
<protein>
    <submittedName>
        <fullName evidence="1">Apolipoprotein B-100, partial</fullName>
    </submittedName>
</protein>
<accession>A0A0U9H799</accession>
<proteinExistence type="predicted"/>
<evidence type="ECO:0000313" key="1">
    <source>
        <dbReference type="EMBL" id="GAQ17153.1"/>
    </source>
</evidence>
<evidence type="ECO:0000313" key="2">
    <source>
        <dbReference type="Proteomes" id="UP000052946"/>
    </source>
</evidence>
<dbReference type="Proteomes" id="UP000052946">
    <property type="component" value="Unassembled WGS sequence"/>
</dbReference>
<name>A0A0U9H799_9BACI</name>
<dbReference type="AlphaFoldDB" id="A0A0U9H799"/>